<dbReference type="InterPro" id="IPR051458">
    <property type="entry name" value="Cyt/Met_Dipeptidase"/>
</dbReference>
<organism evidence="5">
    <name type="scientific">marine metagenome</name>
    <dbReference type="NCBI Taxonomy" id="408172"/>
    <lineage>
        <taxon>unclassified sequences</taxon>
        <taxon>metagenomes</taxon>
        <taxon>ecological metagenomes</taxon>
    </lineage>
</organism>
<dbReference type="PANTHER" id="PTHR43270">
    <property type="entry name" value="BETA-ALA-HIS DIPEPTIDASE"/>
    <property type="match status" value="1"/>
</dbReference>
<dbReference type="GO" id="GO:0046872">
    <property type="term" value="F:metal ion binding"/>
    <property type="evidence" value="ECO:0007669"/>
    <property type="project" value="UniProtKB-KW"/>
</dbReference>
<dbReference type="GO" id="GO:0008233">
    <property type="term" value="F:peptidase activity"/>
    <property type="evidence" value="ECO:0007669"/>
    <property type="project" value="UniProtKB-KW"/>
</dbReference>
<feature type="region of interest" description="Disordered" evidence="4">
    <location>
        <begin position="338"/>
        <end position="364"/>
    </location>
</feature>
<evidence type="ECO:0000256" key="4">
    <source>
        <dbReference type="SAM" id="MobiDB-lite"/>
    </source>
</evidence>
<evidence type="ECO:0000256" key="3">
    <source>
        <dbReference type="ARBA" id="ARBA00022801"/>
    </source>
</evidence>
<feature type="compositionally biased region" description="Basic and acidic residues" evidence="4">
    <location>
        <begin position="338"/>
        <end position="347"/>
    </location>
</feature>
<evidence type="ECO:0000256" key="2">
    <source>
        <dbReference type="ARBA" id="ARBA00022723"/>
    </source>
</evidence>
<name>A0A381RZX6_9ZZZZ</name>
<dbReference type="PANTHER" id="PTHR43270:SF4">
    <property type="entry name" value="CARNOSINE DIPEPTIDASE 2, ISOFORM A"/>
    <property type="match status" value="1"/>
</dbReference>
<sequence length="455" mass="49111">MWNESIIPTLHEYIRIPNKSPAFDRDWEEHGYMDDAANLLVKWVAQTGITGLMHRVVRLEGRTPVILIDIPGEHGNVLMYGHFDKQPEFKGWADGLGPWTPIEKDGRLYGRGGADDGYAIFASLAAISALQAQNLPHPRCLILIESCEESGSYDLPSYIDHLSDEIGEPDLVVCLDAECGNYDQLWLTTSLRGTLSGTLNVEVLSEGVHSGAAGGIVPSSFRLLRQLLDRVENAVSGELLNFLQVPISADVRAQADRVASTLGSTVLDRFPWSGSTRPTATSSSELVIANTWGSSMAVVGLAGAPDPSNAGNTLRPSTAAKLVFRLPPSLDADEAANRVKSTFEKDPPQSATVTFNLDSPQTGWHAKSLSPSLLTSLERSSETFFGAPMMTMGTGGTIPFMKMLGDRFPACHFFVTGVLGPHSNAHGPNEFLHLDTGKRVTCCVAQVLADRALTP</sequence>
<dbReference type="EMBL" id="UINC01002433">
    <property type="protein sequence ID" value="SUZ96628.1"/>
    <property type="molecule type" value="Genomic_DNA"/>
</dbReference>
<keyword evidence="1" id="KW-0645">Protease</keyword>
<dbReference type="Gene3D" id="3.40.630.10">
    <property type="entry name" value="Zn peptidases"/>
    <property type="match status" value="1"/>
</dbReference>
<dbReference type="AlphaFoldDB" id="A0A381RZX6"/>
<accession>A0A381RZX6</accession>
<proteinExistence type="predicted"/>
<dbReference type="GO" id="GO:0006508">
    <property type="term" value="P:proteolysis"/>
    <property type="evidence" value="ECO:0007669"/>
    <property type="project" value="UniProtKB-KW"/>
</dbReference>
<feature type="compositionally biased region" description="Polar residues" evidence="4">
    <location>
        <begin position="349"/>
        <end position="362"/>
    </location>
</feature>
<dbReference type="InterPro" id="IPR002933">
    <property type="entry name" value="Peptidase_M20"/>
</dbReference>
<keyword evidence="2" id="KW-0479">Metal-binding</keyword>
<evidence type="ECO:0000313" key="5">
    <source>
        <dbReference type="EMBL" id="SUZ96628.1"/>
    </source>
</evidence>
<evidence type="ECO:0000256" key="1">
    <source>
        <dbReference type="ARBA" id="ARBA00022670"/>
    </source>
</evidence>
<dbReference type="Gene3D" id="3.30.70.360">
    <property type="match status" value="1"/>
</dbReference>
<protein>
    <submittedName>
        <fullName evidence="5">Uncharacterized protein</fullName>
    </submittedName>
</protein>
<dbReference type="SUPFAM" id="SSF53187">
    <property type="entry name" value="Zn-dependent exopeptidases"/>
    <property type="match status" value="1"/>
</dbReference>
<dbReference type="Pfam" id="PF01546">
    <property type="entry name" value="Peptidase_M20"/>
    <property type="match status" value="1"/>
</dbReference>
<gene>
    <name evidence="5" type="ORF">METZ01_LOCUS49482</name>
</gene>
<keyword evidence="3" id="KW-0378">Hydrolase</keyword>
<reference evidence="5" key="1">
    <citation type="submission" date="2018-05" db="EMBL/GenBank/DDBJ databases">
        <authorList>
            <person name="Lanie J.A."/>
            <person name="Ng W.-L."/>
            <person name="Kazmierczak K.M."/>
            <person name="Andrzejewski T.M."/>
            <person name="Davidsen T.M."/>
            <person name="Wayne K.J."/>
            <person name="Tettelin H."/>
            <person name="Glass J.I."/>
            <person name="Rusch D."/>
            <person name="Podicherti R."/>
            <person name="Tsui H.-C.T."/>
            <person name="Winkler M.E."/>
        </authorList>
    </citation>
    <scope>NUCLEOTIDE SEQUENCE</scope>
</reference>